<accession>A0AAD5R140</accession>
<gene>
    <name evidence="1" type="ORF">KIN20_028652</name>
</gene>
<proteinExistence type="predicted"/>
<reference evidence="1" key="1">
    <citation type="submission" date="2021-06" db="EMBL/GenBank/DDBJ databases">
        <title>Parelaphostrongylus tenuis whole genome reference sequence.</title>
        <authorList>
            <person name="Garwood T.J."/>
            <person name="Larsen P.A."/>
            <person name="Fountain-Jones N.M."/>
            <person name="Garbe J.R."/>
            <person name="Macchietto M.G."/>
            <person name="Kania S.A."/>
            <person name="Gerhold R.W."/>
            <person name="Richards J.E."/>
            <person name="Wolf T.M."/>
        </authorList>
    </citation>
    <scope>NUCLEOTIDE SEQUENCE</scope>
    <source>
        <strain evidence="1">MNPRO001-30</strain>
        <tissue evidence="1">Meninges</tissue>
    </source>
</reference>
<dbReference type="Proteomes" id="UP001196413">
    <property type="component" value="Unassembled WGS sequence"/>
</dbReference>
<sequence length="112" mass="12910">MCAANTLISADITLNGTLIVDAQLNSIDYTTVTDENYTDLIQEFYIAFKSPIADLVMNEDGGYERGYTIYVTKGKNLREQQKVLKWSMKYDKDIRHYCEHVRAYVLTLMLPN</sequence>
<keyword evidence="2" id="KW-1185">Reference proteome</keyword>
<organism evidence="1 2">
    <name type="scientific">Parelaphostrongylus tenuis</name>
    <name type="common">Meningeal worm</name>
    <dbReference type="NCBI Taxonomy" id="148309"/>
    <lineage>
        <taxon>Eukaryota</taxon>
        <taxon>Metazoa</taxon>
        <taxon>Ecdysozoa</taxon>
        <taxon>Nematoda</taxon>
        <taxon>Chromadorea</taxon>
        <taxon>Rhabditida</taxon>
        <taxon>Rhabditina</taxon>
        <taxon>Rhabditomorpha</taxon>
        <taxon>Strongyloidea</taxon>
        <taxon>Metastrongylidae</taxon>
        <taxon>Parelaphostrongylus</taxon>
    </lineage>
</organism>
<dbReference type="AlphaFoldDB" id="A0AAD5R140"/>
<comment type="caution">
    <text evidence="1">The sequence shown here is derived from an EMBL/GenBank/DDBJ whole genome shotgun (WGS) entry which is preliminary data.</text>
</comment>
<dbReference type="EMBL" id="JAHQIW010005985">
    <property type="protein sequence ID" value="KAJ1367693.1"/>
    <property type="molecule type" value="Genomic_DNA"/>
</dbReference>
<evidence type="ECO:0000313" key="1">
    <source>
        <dbReference type="EMBL" id="KAJ1367693.1"/>
    </source>
</evidence>
<protein>
    <submittedName>
        <fullName evidence="1">Uncharacterized protein</fullName>
    </submittedName>
</protein>
<evidence type="ECO:0000313" key="2">
    <source>
        <dbReference type="Proteomes" id="UP001196413"/>
    </source>
</evidence>
<name>A0AAD5R140_PARTN</name>